<sequence>MGMNVIFTLGEKRKEKQWKYQRTMLRSLQISNMKKDVQRRFFAHEVQETVSQLYLQDFCLDVGIDAYLLGAEFARFGYYGESEFMVMQRCAGEIMAQIDQTVAQFSAWLNLDEPQADVYKEVATGYIYEWWRQGFDEGKKRYHLRLH</sequence>
<dbReference type="AlphaFoldDB" id="A0A323T8S7"/>
<proteinExistence type="predicted"/>
<evidence type="ECO:0000313" key="2">
    <source>
        <dbReference type="Proteomes" id="UP000248214"/>
    </source>
</evidence>
<name>A0A323T8S7_9BACI</name>
<protein>
    <recommendedName>
        <fullName evidence="3">DUF2521 domain-containing protein</fullName>
    </recommendedName>
</protein>
<dbReference type="InterPro" id="IPR019667">
    <property type="entry name" value="Uncharacterised_YbaK"/>
</dbReference>
<organism evidence="1 2">
    <name type="scientific">Salipaludibacillus keqinensis</name>
    <dbReference type="NCBI Taxonomy" id="2045207"/>
    <lineage>
        <taxon>Bacteria</taxon>
        <taxon>Bacillati</taxon>
        <taxon>Bacillota</taxon>
        <taxon>Bacilli</taxon>
        <taxon>Bacillales</taxon>
        <taxon>Bacillaceae</taxon>
    </lineage>
</organism>
<reference evidence="1 2" key="1">
    <citation type="submission" date="2017-10" db="EMBL/GenBank/DDBJ databases">
        <title>Bacillus sp. nov., a halophilic bacterium isolated from a Keqin Lake.</title>
        <authorList>
            <person name="Wang H."/>
        </authorList>
    </citation>
    <scope>NUCLEOTIDE SEQUENCE [LARGE SCALE GENOMIC DNA]</scope>
    <source>
        <strain evidence="1 2">KQ-12</strain>
    </source>
</reference>
<keyword evidence="2" id="KW-1185">Reference proteome</keyword>
<dbReference type="Pfam" id="PF10730">
    <property type="entry name" value="DUF2521"/>
    <property type="match status" value="1"/>
</dbReference>
<accession>A0A323T8S7</accession>
<gene>
    <name evidence="1" type="ORF">CR194_16960</name>
</gene>
<dbReference type="EMBL" id="PDOD01000005">
    <property type="protein sequence ID" value="PYZ91899.1"/>
    <property type="molecule type" value="Genomic_DNA"/>
</dbReference>
<comment type="caution">
    <text evidence="1">The sequence shown here is derived from an EMBL/GenBank/DDBJ whole genome shotgun (WGS) entry which is preliminary data.</text>
</comment>
<evidence type="ECO:0008006" key="3">
    <source>
        <dbReference type="Google" id="ProtNLM"/>
    </source>
</evidence>
<evidence type="ECO:0000313" key="1">
    <source>
        <dbReference type="EMBL" id="PYZ91899.1"/>
    </source>
</evidence>
<dbReference type="Proteomes" id="UP000248214">
    <property type="component" value="Unassembled WGS sequence"/>
</dbReference>